<feature type="domain" description="tRNA/rRNA methyltransferase SpoU type" evidence="6">
    <location>
        <begin position="2"/>
        <end position="147"/>
    </location>
</feature>
<dbReference type="InterPro" id="IPR029026">
    <property type="entry name" value="tRNA_m1G_MTases_N"/>
</dbReference>
<keyword evidence="4" id="KW-0949">S-adenosyl-L-methionine</keyword>
<keyword evidence="3 7" id="KW-0808">Transferase</keyword>
<feature type="region of interest" description="Disordered" evidence="5">
    <location>
        <begin position="160"/>
        <end position="179"/>
    </location>
</feature>
<evidence type="ECO:0000259" key="6">
    <source>
        <dbReference type="Pfam" id="PF00588"/>
    </source>
</evidence>
<evidence type="ECO:0000256" key="3">
    <source>
        <dbReference type="ARBA" id="ARBA00022679"/>
    </source>
</evidence>
<dbReference type="GO" id="GO:0002128">
    <property type="term" value="P:tRNA nucleoside ribose methylation"/>
    <property type="evidence" value="ECO:0007669"/>
    <property type="project" value="TreeGrafter"/>
</dbReference>
<dbReference type="PANTHER" id="PTHR42786">
    <property type="entry name" value="TRNA/RRNA METHYLTRANSFERASE"/>
    <property type="match status" value="1"/>
</dbReference>
<dbReference type="InterPro" id="IPR029028">
    <property type="entry name" value="Alpha/beta_knot_MTases"/>
</dbReference>
<dbReference type="PANTHER" id="PTHR42786:SF2">
    <property type="entry name" value="TRNA (CYTIDINE_URIDINE-2'-O-)-METHYLTRANSFERASE TRMJ"/>
    <property type="match status" value="1"/>
</dbReference>
<dbReference type="Gene3D" id="3.40.1280.10">
    <property type="match status" value="1"/>
</dbReference>
<dbReference type="GO" id="GO:0003723">
    <property type="term" value="F:RNA binding"/>
    <property type="evidence" value="ECO:0007669"/>
    <property type="project" value="InterPro"/>
</dbReference>
<proteinExistence type="inferred from homology"/>
<dbReference type="AlphaFoldDB" id="A0A524RL18"/>
<reference evidence="7 8" key="1">
    <citation type="journal article" date="2019" name="mSystems">
        <title>Life at home and on the roam: Genomic adaptions reflect the dual lifestyle of an intracellular, facultative symbiont.</title>
        <authorList>
            <person name="Burgsdorf I."/>
        </authorList>
    </citation>
    <scope>NUCLEOTIDE SEQUENCE [LARGE SCALE GENOMIC DNA]</scope>
    <source>
        <strain evidence="7">277cV</strain>
    </source>
</reference>
<dbReference type="CDD" id="cd18093">
    <property type="entry name" value="SpoU-like_TrmJ"/>
    <property type="match status" value="1"/>
</dbReference>
<evidence type="ECO:0000256" key="4">
    <source>
        <dbReference type="ARBA" id="ARBA00022691"/>
    </source>
</evidence>
<dbReference type="GO" id="GO:0008173">
    <property type="term" value="F:RNA methyltransferase activity"/>
    <property type="evidence" value="ECO:0007669"/>
    <property type="project" value="InterPro"/>
</dbReference>
<dbReference type="GO" id="GO:0005829">
    <property type="term" value="C:cytosol"/>
    <property type="evidence" value="ECO:0007669"/>
    <property type="project" value="TreeGrafter"/>
</dbReference>
<dbReference type="InterPro" id="IPR001537">
    <property type="entry name" value="SpoU_MeTrfase"/>
</dbReference>
<dbReference type="Gene3D" id="1.10.8.590">
    <property type="match status" value="1"/>
</dbReference>
<accession>A0A524RL18</accession>
<dbReference type="EMBL" id="SRMO01000087">
    <property type="protein sequence ID" value="TGG90570.1"/>
    <property type="molecule type" value="Genomic_DNA"/>
</dbReference>
<sequence>MVLVGTAGPLNLGVSARLCANFAIPELRLVAPRCRRDDPQALQMAVHAAAWLERAREFPDLCSALADCGRVAAASARLQPEPLPLATPQELAPWLARGGSRPTALVFGREDHGLQNSELLLAGKVLRLPTDPGYASMNLASAIAAVLASLSVVPLAQTPATASSVPMPSGPTTPQQLCSSGDLSAALSDAGDLLLEVGFLLPHTARARMAKLETLLRRAELSTAELALLRGMVRQLRWGIRRRAVSDDLPD</sequence>
<organism evidence="7 8">
    <name type="scientific">Aphanocapsa feldmannii 277cV</name>
    <dbReference type="NCBI Taxonomy" id="2507553"/>
    <lineage>
        <taxon>Bacteria</taxon>
        <taxon>Bacillati</taxon>
        <taxon>Cyanobacteriota</taxon>
        <taxon>Cyanophyceae</taxon>
        <taxon>Oscillatoriophycideae</taxon>
        <taxon>Chroococcales</taxon>
        <taxon>Microcystaceae</taxon>
        <taxon>Aphanocapsa</taxon>
    </lineage>
</organism>
<comment type="caution">
    <text evidence="7">The sequence shown here is derived from an EMBL/GenBank/DDBJ whole genome shotgun (WGS) entry which is preliminary data.</text>
</comment>
<dbReference type="SUPFAM" id="SSF75217">
    <property type="entry name" value="alpha/beta knot"/>
    <property type="match status" value="1"/>
</dbReference>
<keyword evidence="2 7" id="KW-0489">Methyltransferase</keyword>
<dbReference type="Proteomes" id="UP000317990">
    <property type="component" value="Unassembled WGS sequence"/>
</dbReference>
<name>A0A524RL18_9CHRO</name>
<evidence type="ECO:0000313" key="8">
    <source>
        <dbReference type="Proteomes" id="UP000317990"/>
    </source>
</evidence>
<feature type="compositionally biased region" description="Polar residues" evidence="5">
    <location>
        <begin position="160"/>
        <end position="178"/>
    </location>
</feature>
<dbReference type="Pfam" id="PF00588">
    <property type="entry name" value="SpoU_methylase"/>
    <property type="match status" value="1"/>
</dbReference>
<evidence type="ECO:0000256" key="2">
    <source>
        <dbReference type="ARBA" id="ARBA00022603"/>
    </source>
</evidence>
<gene>
    <name evidence="7" type="ORF">ERJ67_10335</name>
</gene>
<evidence type="ECO:0000256" key="1">
    <source>
        <dbReference type="ARBA" id="ARBA00007228"/>
    </source>
</evidence>
<comment type="similarity">
    <text evidence="1">Belongs to the class IV-like SAM-binding methyltransferase superfamily. RNA methyltransferase TrmH family.</text>
</comment>
<evidence type="ECO:0000256" key="5">
    <source>
        <dbReference type="SAM" id="MobiDB-lite"/>
    </source>
</evidence>
<evidence type="ECO:0000313" key="7">
    <source>
        <dbReference type="EMBL" id="TGG90570.1"/>
    </source>
</evidence>
<dbReference type="PIRSF" id="PIRSF004808">
    <property type="entry name" value="LasT"/>
    <property type="match status" value="1"/>
</dbReference>
<protein>
    <submittedName>
        <fullName evidence="7">RNA methyltransferase</fullName>
    </submittedName>
</protein>
<dbReference type="InterPro" id="IPR004384">
    <property type="entry name" value="RNA_MeTrfase_TrmJ/LasT"/>
</dbReference>